<keyword evidence="1" id="KW-1133">Transmembrane helix</keyword>
<feature type="non-terminal residue" evidence="2">
    <location>
        <position position="1"/>
    </location>
</feature>
<dbReference type="Proteomes" id="UP000265520">
    <property type="component" value="Unassembled WGS sequence"/>
</dbReference>
<evidence type="ECO:0000313" key="2">
    <source>
        <dbReference type="EMBL" id="MCI35306.1"/>
    </source>
</evidence>
<sequence length="82" mass="9163">ALPVPTVLISLGLRRTPPNQIANIDLLLVLEVSSGLHHAGCLGRVWVGKSVYRREMILLCFSLVIETFLPYYVVLLFGEELE</sequence>
<protein>
    <submittedName>
        <fullName evidence="2">Uncharacterized protein</fullName>
    </submittedName>
</protein>
<name>A0A392RHL3_9FABA</name>
<keyword evidence="1" id="KW-0472">Membrane</keyword>
<dbReference type="AlphaFoldDB" id="A0A392RHL3"/>
<keyword evidence="3" id="KW-1185">Reference proteome</keyword>
<comment type="caution">
    <text evidence="2">The sequence shown here is derived from an EMBL/GenBank/DDBJ whole genome shotgun (WGS) entry which is preliminary data.</text>
</comment>
<reference evidence="2 3" key="1">
    <citation type="journal article" date="2018" name="Front. Plant Sci.">
        <title>Red Clover (Trifolium pratense) and Zigzag Clover (T. medium) - A Picture of Genomic Similarities and Differences.</title>
        <authorList>
            <person name="Dluhosova J."/>
            <person name="Istvanek J."/>
            <person name="Nedelnik J."/>
            <person name="Repkova J."/>
        </authorList>
    </citation>
    <scope>NUCLEOTIDE SEQUENCE [LARGE SCALE GENOMIC DNA]</scope>
    <source>
        <strain evidence="3">cv. 10/8</strain>
        <tissue evidence="2">Leaf</tissue>
    </source>
</reference>
<evidence type="ECO:0000256" key="1">
    <source>
        <dbReference type="SAM" id="Phobius"/>
    </source>
</evidence>
<keyword evidence="1" id="KW-0812">Transmembrane</keyword>
<accession>A0A392RHL3</accession>
<organism evidence="2 3">
    <name type="scientific">Trifolium medium</name>
    <dbReference type="NCBI Taxonomy" id="97028"/>
    <lineage>
        <taxon>Eukaryota</taxon>
        <taxon>Viridiplantae</taxon>
        <taxon>Streptophyta</taxon>
        <taxon>Embryophyta</taxon>
        <taxon>Tracheophyta</taxon>
        <taxon>Spermatophyta</taxon>
        <taxon>Magnoliopsida</taxon>
        <taxon>eudicotyledons</taxon>
        <taxon>Gunneridae</taxon>
        <taxon>Pentapetalae</taxon>
        <taxon>rosids</taxon>
        <taxon>fabids</taxon>
        <taxon>Fabales</taxon>
        <taxon>Fabaceae</taxon>
        <taxon>Papilionoideae</taxon>
        <taxon>50 kb inversion clade</taxon>
        <taxon>NPAAA clade</taxon>
        <taxon>Hologalegina</taxon>
        <taxon>IRL clade</taxon>
        <taxon>Trifolieae</taxon>
        <taxon>Trifolium</taxon>
    </lineage>
</organism>
<dbReference type="EMBL" id="LXQA010222145">
    <property type="protein sequence ID" value="MCI35306.1"/>
    <property type="molecule type" value="Genomic_DNA"/>
</dbReference>
<feature type="transmembrane region" description="Helical" evidence="1">
    <location>
        <begin position="56"/>
        <end position="77"/>
    </location>
</feature>
<proteinExistence type="predicted"/>
<evidence type="ECO:0000313" key="3">
    <source>
        <dbReference type="Proteomes" id="UP000265520"/>
    </source>
</evidence>